<organism evidence="1 2">
    <name type="scientific">Flavobacterium chungangense</name>
    <dbReference type="NCBI Taxonomy" id="554283"/>
    <lineage>
        <taxon>Bacteria</taxon>
        <taxon>Pseudomonadati</taxon>
        <taxon>Bacteroidota</taxon>
        <taxon>Flavobacteriia</taxon>
        <taxon>Flavobacteriales</taxon>
        <taxon>Flavobacteriaceae</taxon>
        <taxon>Flavobacterium</taxon>
    </lineage>
</organism>
<gene>
    <name evidence="1" type="ORF">FLACHUCJ7_04390</name>
</gene>
<dbReference type="Proteomes" id="UP000556700">
    <property type="component" value="Unassembled WGS sequence"/>
</dbReference>
<dbReference type="AlphaFoldDB" id="A0A6V6ZDV0"/>
<evidence type="ECO:0000313" key="2">
    <source>
        <dbReference type="Proteomes" id="UP000556700"/>
    </source>
</evidence>
<dbReference type="EMBL" id="CAIJDO010000292">
    <property type="protein sequence ID" value="CAD0009726.1"/>
    <property type="molecule type" value="Genomic_DNA"/>
</dbReference>
<sequence length="144" mass="17310">MKQYIFWIVPFIIFIIYKKKYVKKAEAEIQKFNILKDMETKQTQQLEFLKVNVFNGLKNLNQGFDAEEIYYFSESDFEIVLDRVEKIGIGILGIEPWLNEKFYNVKSFDDYSNDCKDPKWYRKAFTEFKEDGEKNLLYAASYQV</sequence>
<evidence type="ECO:0000313" key="1">
    <source>
        <dbReference type="EMBL" id="CAD0009726.1"/>
    </source>
</evidence>
<dbReference type="RefSeq" id="WP_051872883.1">
    <property type="nucleotide sequence ID" value="NZ_CAIJDO010000292.1"/>
</dbReference>
<reference evidence="1 2" key="1">
    <citation type="submission" date="2020-06" db="EMBL/GenBank/DDBJ databases">
        <authorList>
            <person name="Criscuolo A."/>
        </authorList>
    </citation>
    <scope>NUCLEOTIDE SEQUENCE [LARGE SCALE GENOMIC DNA]</scope>
    <source>
        <strain evidence="2">CIP 110025</strain>
    </source>
</reference>
<name>A0A6V6ZDV0_9FLAO</name>
<comment type="caution">
    <text evidence="1">The sequence shown here is derived from an EMBL/GenBank/DDBJ whole genome shotgun (WGS) entry which is preliminary data.</text>
</comment>
<protein>
    <submittedName>
        <fullName evidence="1">Uncharacterized protein</fullName>
    </submittedName>
</protein>
<keyword evidence="2" id="KW-1185">Reference proteome</keyword>
<accession>A0A6V6ZDV0</accession>
<proteinExistence type="predicted"/>